<keyword evidence="1" id="KW-0732">Signal</keyword>
<evidence type="ECO:0000313" key="4">
    <source>
        <dbReference type="EMBL" id="CAG5085975.1"/>
    </source>
</evidence>
<gene>
    <name evidence="4" type="ORF">OKIOD_LOCUS2629</name>
</gene>
<dbReference type="InterPro" id="IPR051558">
    <property type="entry name" value="Metallophosphoesterase_PAP"/>
</dbReference>
<dbReference type="Gene3D" id="3.60.21.10">
    <property type="match status" value="1"/>
</dbReference>
<feature type="domain" description="Calcineurin-like phosphoesterase" evidence="3">
    <location>
        <begin position="45"/>
        <end position="289"/>
    </location>
</feature>
<dbReference type="SUPFAM" id="SSF56300">
    <property type="entry name" value="Metallo-dependent phosphatases"/>
    <property type="match status" value="1"/>
</dbReference>
<dbReference type="InterPro" id="IPR029052">
    <property type="entry name" value="Metallo-depent_PP-like"/>
</dbReference>
<evidence type="ECO:0000256" key="1">
    <source>
        <dbReference type="ARBA" id="ARBA00022729"/>
    </source>
</evidence>
<reference evidence="4 5" key="1">
    <citation type="submission" date="2021-04" db="EMBL/GenBank/DDBJ databases">
        <authorList>
            <person name="Bliznina A."/>
        </authorList>
    </citation>
    <scope>NUCLEOTIDE SEQUENCE [LARGE SCALE GENOMIC DNA]</scope>
</reference>
<organism evidence="4 5">
    <name type="scientific">Oikopleura dioica</name>
    <name type="common">Tunicate</name>
    <dbReference type="NCBI Taxonomy" id="34765"/>
    <lineage>
        <taxon>Eukaryota</taxon>
        <taxon>Metazoa</taxon>
        <taxon>Chordata</taxon>
        <taxon>Tunicata</taxon>
        <taxon>Appendicularia</taxon>
        <taxon>Copelata</taxon>
        <taxon>Oikopleuridae</taxon>
        <taxon>Oikopleura</taxon>
    </lineage>
</organism>
<evidence type="ECO:0000313" key="5">
    <source>
        <dbReference type="Proteomes" id="UP001158576"/>
    </source>
</evidence>
<keyword evidence="5" id="KW-1185">Reference proteome</keyword>
<dbReference type="InterPro" id="IPR004843">
    <property type="entry name" value="Calcineurin-like_PHP"/>
</dbReference>
<name>A0ABN7RX36_OIKDI</name>
<dbReference type="Proteomes" id="UP001158576">
    <property type="component" value="Chromosome PAR"/>
</dbReference>
<dbReference type="PANTHER" id="PTHR10161">
    <property type="entry name" value="TARTRATE-RESISTANT ACID PHOSPHATASE TYPE 5"/>
    <property type="match status" value="1"/>
</dbReference>
<sequence>MRVLVAAFSHIFAEIVDPTGLFTDSRGLTRDTYAIKKELPAEDFNFVVLGDWGGLPPPAYTSELQLNGAKALMEYAKINPPEYVLSIGDHFYYNGVETVRDRAWERTFENVYDSQEMMVPWYPTMGNHDWLKLPEGTEGGQKGNGWAQIEYSAHGTGRWTHPDLFFTTEYTTSAGIKVKTILVDTPTLTGEYRDGAPRPIHSDENCDDPYNLDCELRALHPLDEEIAEWAWEWVEQELANSGDADYLFVTGHYMILDTGGIYDWELFRRLEPLMEQYKVSAFFQGHKHTQEHAVRSPKLVPAGAEETPGTVHFFTTGAGSLYDTESTIFQQLTGGFPGRSGCHPRFEENGNDNSRTVCHYYWATTKNDGEADSGFTSVNISADRAQVRFVTSEKINEDDKFSIGYEFDIPPRNVQ</sequence>
<evidence type="ECO:0000256" key="2">
    <source>
        <dbReference type="ARBA" id="ARBA00022801"/>
    </source>
</evidence>
<evidence type="ECO:0000259" key="3">
    <source>
        <dbReference type="Pfam" id="PF00149"/>
    </source>
</evidence>
<dbReference type="PANTHER" id="PTHR10161:SF14">
    <property type="entry name" value="TARTRATE-RESISTANT ACID PHOSPHATASE TYPE 5"/>
    <property type="match status" value="1"/>
</dbReference>
<keyword evidence="2" id="KW-0378">Hydrolase</keyword>
<accession>A0ABN7RX36</accession>
<dbReference type="Pfam" id="PF00149">
    <property type="entry name" value="Metallophos"/>
    <property type="match status" value="1"/>
</dbReference>
<protein>
    <submittedName>
        <fullName evidence="4">Oidioi.mRNA.OKI2018_I69.PAR.g11071.t1.cds</fullName>
    </submittedName>
</protein>
<dbReference type="EMBL" id="OU015568">
    <property type="protein sequence ID" value="CAG5085975.1"/>
    <property type="molecule type" value="Genomic_DNA"/>
</dbReference>
<proteinExistence type="predicted"/>